<evidence type="ECO:0000313" key="3">
    <source>
        <dbReference type="Proteomes" id="UP000309561"/>
    </source>
</evidence>
<evidence type="ECO:0000313" key="2">
    <source>
        <dbReference type="EMBL" id="TKI70290.1"/>
    </source>
</evidence>
<gene>
    <name evidence="2" type="ORF">FCU45_03125</name>
</gene>
<protein>
    <submittedName>
        <fullName evidence="2">Cell division protein FtsX</fullName>
    </submittedName>
</protein>
<accession>A0A4U2Z9V4</accession>
<sequence length="270" mass="30225">MKSVKNHFSLVIALLSILFSMQAYLIAERSIEAYKVNLAENYSVIAVSKKELQNSEILAINSIIADAKELSPDSVIDRLSSDMKSANVELLKLTLPKFYKLSLTRYPTPAEVKELRSDLLKNSSIKKVEDFSHTHDTTYKLLTLFKNVVALFAIVVLVVTVLLIIKELRIWQYKHNERMSIMGLFGAALWLRSAVLFRLAIVDALIASFLAFGVFMYLSSSPLVLEQLNNIGISIVIFDQVDDFMLILGVAMSISILLASLIVLGHKEEA</sequence>
<comment type="caution">
    <text evidence="2">The sequence shown here is derived from an EMBL/GenBank/DDBJ whole genome shotgun (WGS) entry which is preliminary data.</text>
</comment>
<dbReference type="GO" id="GO:0016020">
    <property type="term" value="C:membrane"/>
    <property type="evidence" value="ECO:0007669"/>
    <property type="project" value="InterPro"/>
</dbReference>
<dbReference type="GO" id="GO:0051301">
    <property type="term" value="P:cell division"/>
    <property type="evidence" value="ECO:0007669"/>
    <property type="project" value="UniProtKB-KW"/>
</dbReference>
<proteinExistence type="predicted"/>
<feature type="transmembrane region" description="Helical" evidence="1">
    <location>
        <begin position="148"/>
        <end position="168"/>
    </location>
</feature>
<keyword evidence="2" id="KW-0132">Cell division</keyword>
<dbReference type="GO" id="GO:0032153">
    <property type="term" value="C:cell division site"/>
    <property type="evidence" value="ECO:0007669"/>
    <property type="project" value="TreeGrafter"/>
</dbReference>
<keyword evidence="3" id="KW-1185">Reference proteome</keyword>
<keyword evidence="2" id="KW-0131">Cell cycle</keyword>
<dbReference type="AlphaFoldDB" id="A0A4U2Z9V4"/>
<dbReference type="OrthoDB" id="5348519at2"/>
<reference evidence="2 3" key="1">
    <citation type="submission" date="2019-04" db="EMBL/GenBank/DDBJ databases">
        <title>Sulfurimonas crateris sp. nov. a facultative anaerobic sulfur-oxidizing chemolithautotrophic bacterium isolated from a terrestrial mud vulcano.</title>
        <authorList>
            <person name="Ratnikova N.M."/>
            <person name="Slobodkin A.I."/>
            <person name="Merkel A.Y."/>
            <person name="Novikov A."/>
            <person name="Bonch-Osmolovskaya E.A."/>
            <person name="Slobodkina G.B."/>
        </authorList>
    </citation>
    <scope>NUCLEOTIDE SEQUENCE [LARGE SCALE GENOMIC DNA]</scope>
    <source>
        <strain evidence="2 3">SN118</strain>
    </source>
</reference>
<organism evidence="2 3">
    <name type="scientific">Sulfurimonas crateris</name>
    <dbReference type="NCBI Taxonomy" id="2574727"/>
    <lineage>
        <taxon>Bacteria</taxon>
        <taxon>Pseudomonadati</taxon>
        <taxon>Campylobacterota</taxon>
        <taxon>Epsilonproteobacteria</taxon>
        <taxon>Campylobacterales</taxon>
        <taxon>Sulfurimonadaceae</taxon>
        <taxon>Sulfurimonas</taxon>
    </lineage>
</organism>
<dbReference type="PANTHER" id="PTHR47755:SF1">
    <property type="entry name" value="CELL DIVISION PROTEIN FTSX"/>
    <property type="match status" value="1"/>
</dbReference>
<dbReference type="InterPro" id="IPR004513">
    <property type="entry name" value="FtsX"/>
</dbReference>
<dbReference type="EMBL" id="SZPX01000002">
    <property type="protein sequence ID" value="TKI70290.1"/>
    <property type="molecule type" value="Genomic_DNA"/>
</dbReference>
<evidence type="ECO:0000256" key="1">
    <source>
        <dbReference type="SAM" id="Phobius"/>
    </source>
</evidence>
<keyword evidence="1" id="KW-1133">Transmembrane helix</keyword>
<dbReference type="PANTHER" id="PTHR47755">
    <property type="entry name" value="CELL DIVISION PROTEIN FTSX"/>
    <property type="match status" value="1"/>
</dbReference>
<dbReference type="Proteomes" id="UP000309561">
    <property type="component" value="Unassembled WGS sequence"/>
</dbReference>
<feature type="transmembrane region" description="Helical" evidence="1">
    <location>
        <begin position="189"/>
        <end position="218"/>
    </location>
</feature>
<keyword evidence="1" id="KW-0812">Transmembrane</keyword>
<dbReference type="RefSeq" id="WP_137012189.1">
    <property type="nucleotide sequence ID" value="NZ_SZPX01000002.1"/>
</dbReference>
<feature type="transmembrane region" description="Helical" evidence="1">
    <location>
        <begin position="244"/>
        <end position="264"/>
    </location>
</feature>
<keyword evidence="1" id="KW-0472">Membrane</keyword>
<name>A0A4U2Z9V4_9BACT</name>